<evidence type="ECO:0000313" key="3">
    <source>
        <dbReference type="EMBL" id="CAF4508973.1"/>
    </source>
</evidence>
<dbReference type="EMBL" id="CAJNOQ010040345">
    <property type="protein sequence ID" value="CAF1619752.1"/>
    <property type="molecule type" value="Genomic_DNA"/>
</dbReference>
<name>A0A816CFQ3_9BILA</name>
<dbReference type="Proteomes" id="UP000663829">
    <property type="component" value="Unassembled WGS sequence"/>
</dbReference>
<feature type="coiled-coil region" evidence="1">
    <location>
        <begin position="30"/>
        <end position="89"/>
    </location>
</feature>
<dbReference type="Proteomes" id="UP000681722">
    <property type="component" value="Unassembled WGS sequence"/>
</dbReference>
<proteinExistence type="predicted"/>
<feature type="non-terminal residue" evidence="2">
    <location>
        <position position="1"/>
    </location>
</feature>
<reference evidence="2" key="1">
    <citation type="submission" date="2021-02" db="EMBL/GenBank/DDBJ databases">
        <authorList>
            <person name="Nowell W R."/>
        </authorList>
    </citation>
    <scope>NUCLEOTIDE SEQUENCE</scope>
</reference>
<keyword evidence="1" id="KW-0175">Coiled coil</keyword>
<accession>A0A816CFQ3</accession>
<evidence type="ECO:0000256" key="1">
    <source>
        <dbReference type="SAM" id="Coils"/>
    </source>
</evidence>
<evidence type="ECO:0000313" key="2">
    <source>
        <dbReference type="EMBL" id="CAF1619752.1"/>
    </source>
</evidence>
<sequence length="138" mass="16579">EKVDKCDIEKSIIKEYLINYKPKNFNFKINNELKFKEKELNERINELNNLNINKNENIIEKLNILETKLDNLKHKLESKTGKLNVLNESINDLKIRNDNINYMLNNDTDLNDLIKIKFMHFKEILTENEFNKIKNIKN</sequence>
<protein>
    <submittedName>
        <fullName evidence="2">Uncharacterized protein</fullName>
    </submittedName>
</protein>
<gene>
    <name evidence="2" type="ORF">GPM918_LOCUS43663</name>
    <name evidence="3" type="ORF">SRO942_LOCUS45215</name>
</gene>
<evidence type="ECO:0000313" key="4">
    <source>
        <dbReference type="Proteomes" id="UP000663829"/>
    </source>
</evidence>
<dbReference type="AlphaFoldDB" id="A0A816CFQ3"/>
<organism evidence="2 4">
    <name type="scientific">Didymodactylos carnosus</name>
    <dbReference type="NCBI Taxonomy" id="1234261"/>
    <lineage>
        <taxon>Eukaryota</taxon>
        <taxon>Metazoa</taxon>
        <taxon>Spiralia</taxon>
        <taxon>Gnathifera</taxon>
        <taxon>Rotifera</taxon>
        <taxon>Eurotatoria</taxon>
        <taxon>Bdelloidea</taxon>
        <taxon>Philodinida</taxon>
        <taxon>Philodinidae</taxon>
        <taxon>Didymodactylos</taxon>
    </lineage>
</organism>
<keyword evidence="4" id="KW-1185">Reference proteome</keyword>
<dbReference type="EMBL" id="CAJOBC010107457">
    <property type="protein sequence ID" value="CAF4508973.1"/>
    <property type="molecule type" value="Genomic_DNA"/>
</dbReference>
<comment type="caution">
    <text evidence="2">The sequence shown here is derived from an EMBL/GenBank/DDBJ whole genome shotgun (WGS) entry which is preliminary data.</text>
</comment>